<name>A0AAD8JGL8_9APIA</name>
<dbReference type="InterPro" id="IPR043502">
    <property type="entry name" value="DNA/RNA_pol_sf"/>
</dbReference>
<accession>A0AAD8JGL8</accession>
<protein>
    <recommendedName>
        <fullName evidence="3">Reverse transcriptase Ty1/copia-type domain-containing protein</fullName>
    </recommendedName>
</protein>
<feature type="region of interest" description="Disordered" evidence="1">
    <location>
        <begin position="847"/>
        <end position="869"/>
    </location>
</feature>
<dbReference type="InterPro" id="IPR013103">
    <property type="entry name" value="RVT_2"/>
</dbReference>
<dbReference type="PANTHER" id="PTHR11439:SF495">
    <property type="entry name" value="REVERSE TRANSCRIPTASE, RNA-DEPENDENT DNA POLYMERASE-RELATED"/>
    <property type="match status" value="1"/>
</dbReference>
<evidence type="ECO:0000259" key="3">
    <source>
        <dbReference type="Pfam" id="PF07727"/>
    </source>
</evidence>
<feature type="signal peptide" evidence="2">
    <location>
        <begin position="1"/>
        <end position="16"/>
    </location>
</feature>
<feature type="domain" description="Reverse transcriptase Ty1/copia-type" evidence="3">
    <location>
        <begin position="106"/>
        <end position="347"/>
    </location>
</feature>
<dbReference type="EMBL" id="JAUIZM010000001">
    <property type="protein sequence ID" value="KAK1403987.1"/>
    <property type="molecule type" value="Genomic_DNA"/>
</dbReference>
<evidence type="ECO:0000313" key="4">
    <source>
        <dbReference type="EMBL" id="KAK1403987.1"/>
    </source>
</evidence>
<dbReference type="Pfam" id="PF07727">
    <property type="entry name" value="RVT_2"/>
    <property type="match status" value="1"/>
</dbReference>
<dbReference type="SUPFAM" id="SSF56672">
    <property type="entry name" value="DNA/RNA polymerases"/>
    <property type="match status" value="1"/>
</dbReference>
<proteinExistence type="predicted"/>
<evidence type="ECO:0000313" key="5">
    <source>
        <dbReference type="Proteomes" id="UP001237642"/>
    </source>
</evidence>
<organism evidence="4 5">
    <name type="scientific">Heracleum sosnowskyi</name>
    <dbReference type="NCBI Taxonomy" id="360622"/>
    <lineage>
        <taxon>Eukaryota</taxon>
        <taxon>Viridiplantae</taxon>
        <taxon>Streptophyta</taxon>
        <taxon>Embryophyta</taxon>
        <taxon>Tracheophyta</taxon>
        <taxon>Spermatophyta</taxon>
        <taxon>Magnoliopsida</taxon>
        <taxon>eudicotyledons</taxon>
        <taxon>Gunneridae</taxon>
        <taxon>Pentapetalae</taxon>
        <taxon>asterids</taxon>
        <taxon>campanulids</taxon>
        <taxon>Apiales</taxon>
        <taxon>Apiaceae</taxon>
        <taxon>Apioideae</taxon>
        <taxon>apioid superclade</taxon>
        <taxon>Tordylieae</taxon>
        <taxon>Tordyliinae</taxon>
        <taxon>Heracleum</taxon>
    </lineage>
</organism>
<dbReference type="Proteomes" id="UP001237642">
    <property type="component" value="Unassembled WGS sequence"/>
</dbReference>
<comment type="caution">
    <text evidence="4">The sequence shown here is derived from an EMBL/GenBank/DDBJ whole genome shotgun (WGS) entry which is preliminary data.</text>
</comment>
<evidence type="ECO:0000256" key="1">
    <source>
        <dbReference type="SAM" id="MobiDB-lite"/>
    </source>
</evidence>
<dbReference type="CDD" id="cd09272">
    <property type="entry name" value="RNase_HI_RT_Ty1"/>
    <property type="match status" value="1"/>
</dbReference>
<reference evidence="4" key="1">
    <citation type="submission" date="2023-02" db="EMBL/GenBank/DDBJ databases">
        <title>Genome of toxic invasive species Heracleum sosnowskyi carries increased number of genes despite the absence of recent whole-genome duplications.</title>
        <authorList>
            <person name="Schelkunov M."/>
            <person name="Shtratnikova V."/>
            <person name="Makarenko M."/>
            <person name="Klepikova A."/>
            <person name="Omelchenko D."/>
            <person name="Novikova G."/>
            <person name="Obukhova E."/>
            <person name="Bogdanov V."/>
            <person name="Penin A."/>
            <person name="Logacheva M."/>
        </authorList>
    </citation>
    <scope>NUCLEOTIDE SEQUENCE</scope>
    <source>
        <strain evidence="4">Hsosn_3</strain>
        <tissue evidence="4">Leaf</tissue>
    </source>
</reference>
<gene>
    <name evidence="4" type="ORF">POM88_003592</name>
</gene>
<feature type="chain" id="PRO_5042186634" description="Reverse transcriptase Ty1/copia-type domain-containing protein" evidence="2">
    <location>
        <begin position="17"/>
        <end position="996"/>
    </location>
</feature>
<dbReference type="PANTHER" id="PTHR11439">
    <property type="entry name" value="GAG-POL-RELATED RETROTRANSPOSON"/>
    <property type="match status" value="1"/>
</dbReference>
<keyword evidence="5" id="KW-1185">Reference proteome</keyword>
<reference evidence="4" key="2">
    <citation type="submission" date="2023-05" db="EMBL/GenBank/DDBJ databases">
        <authorList>
            <person name="Schelkunov M.I."/>
        </authorList>
    </citation>
    <scope>NUCLEOTIDE SEQUENCE</scope>
    <source>
        <strain evidence="4">Hsosn_3</strain>
        <tissue evidence="4">Leaf</tissue>
    </source>
</reference>
<sequence length="996" mass="113368">MMIIILVVVVETLVTMEIPPTLEKNHQGESSRSNLPRQIVWNKAHPFELIIGDPGVGVRTRSATQNECHYSGFLSEMDPKKTEEALTDPDWVIAMQDELNQFEQQQVWKLVPRPKNKKVVGTRWVYRNKLDEDGIVTRNKARLVAQGYSQAEGIDYDETYAPVARLEAIRMFLAFAAYSNFKVYQMDVKSAFLNGELDEEVYVEQPPGFENQELSDFVYSLFKAIYGLKQAPRKWYDTLSGFLLENGFVRGIIDKTLFSKKHKSDMILVQVYVDDIIFGSTNDDLCKRFAKLMQSKFEMSMMGELKFFLGLQVSQRSNGIFICQSKYLKELLKKYHMEDSASARTPSSTAVKLGACDNSIKVDVTSYRGSKRTPRDLHLIAVKRILRYLKGTPNLGIWYPKDSGFNLVGYTDSDYAGSVVDRKSTSGSCQFLGGRLISWYSKKHQTISNSIAEAEYIAAGSCCAQILWIRNQLKDYGFALDKIPILCDNTSAIAISNNHVQHSRTKHIDIRYHFIREHAMNGTVELHFVPTEEQTADIFTKSVDESTFTRCKVERFKPWIQFLNNNTCVSHAICASALLKIDPLRFLCSSVVIAEDSKSYTFNILNQQYTVTFELFCDVLQFPKDKFDPLPTDDELFIVNIHYQGPLQIVKLSKSFLVREWDLFFDTIARVFGNCTKTNFHGITSLNQYIAYAIVFGRRLNFAEILWNLMINRLAHSRRDSDNHVKVKCWYPRFLTLIINHILTAEQVELFRETRFETSPTTDTKFYTRLDVSSKFLNTPVLVSPLMSQFINLPIFGEQVPEQHPVPLQVVIPNPGSSSGTLIETQVVVRADPEIVEPQFLTQVIEPNTESNTSDQQPEPNVQSSSRRFSDVNTMSVLTALSPPLKKRKTYREASVSPSVSSQKDMDIDMVIEQFLETSSQQDESIEIRHRAMTSCTESSTLPSLTMGEDIQIDDSQDTMQGEHFTFDFETVPTIVTVEVPSQASEGKSDSSPPII</sequence>
<keyword evidence="2" id="KW-0732">Signal</keyword>
<evidence type="ECO:0000256" key="2">
    <source>
        <dbReference type="SAM" id="SignalP"/>
    </source>
</evidence>
<dbReference type="AlphaFoldDB" id="A0AAD8JGL8"/>